<evidence type="ECO:0000256" key="3">
    <source>
        <dbReference type="ARBA" id="ARBA00023015"/>
    </source>
</evidence>
<dbReference type="InterPro" id="IPR050675">
    <property type="entry name" value="OAF3"/>
</dbReference>
<dbReference type="GO" id="GO:0008270">
    <property type="term" value="F:zinc ion binding"/>
    <property type="evidence" value="ECO:0007669"/>
    <property type="project" value="InterPro"/>
</dbReference>
<dbReference type="GO" id="GO:0045944">
    <property type="term" value="P:positive regulation of transcription by RNA polymerase II"/>
    <property type="evidence" value="ECO:0007669"/>
    <property type="project" value="TreeGrafter"/>
</dbReference>
<gene>
    <name evidence="9" type="ORF">BN860_05732g</name>
</gene>
<keyword evidence="10" id="KW-1185">Reference proteome</keyword>
<keyword evidence="2" id="KW-0862">Zinc</keyword>
<dbReference type="OrthoDB" id="5069333at2759"/>
<dbReference type="SMART" id="SM00066">
    <property type="entry name" value="GAL4"/>
    <property type="match status" value="1"/>
</dbReference>
<feature type="region of interest" description="Disordered" evidence="7">
    <location>
        <begin position="110"/>
        <end position="154"/>
    </location>
</feature>
<dbReference type="Pfam" id="PF00172">
    <property type="entry name" value="Zn_clus"/>
    <property type="match status" value="1"/>
</dbReference>
<dbReference type="InterPro" id="IPR036864">
    <property type="entry name" value="Zn2-C6_fun-type_DNA-bd_sf"/>
</dbReference>
<organism evidence="9 10">
    <name type="scientific">Zygosaccharomyces bailii (strain CLIB 213 / ATCC 58445 / CBS 680 / BCRC 21525 / NBRC 1098 / NCYC 1416 / NRRL Y-2227)</name>
    <dbReference type="NCBI Taxonomy" id="1333698"/>
    <lineage>
        <taxon>Eukaryota</taxon>
        <taxon>Fungi</taxon>
        <taxon>Dikarya</taxon>
        <taxon>Ascomycota</taxon>
        <taxon>Saccharomycotina</taxon>
        <taxon>Saccharomycetes</taxon>
        <taxon>Saccharomycetales</taxon>
        <taxon>Saccharomycetaceae</taxon>
        <taxon>Zygosaccharomyces</taxon>
    </lineage>
</organism>
<dbReference type="PANTHER" id="PTHR31069">
    <property type="entry name" value="OLEATE-ACTIVATED TRANSCRIPTION FACTOR 1-RELATED"/>
    <property type="match status" value="1"/>
</dbReference>
<evidence type="ECO:0000256" key="1">
    <source>
        <dbReference type="ARBA" id="ARBA00022723"/>
    </source>
</evidence>
<evidence type="ECO:0000256" key="4">
    <source>
        <dbReference type="ARBA" id="ARBA00023125"/>
    </source>
</evidence>
<proteinExistence type="predicted"/>
<dbReference type="InterPro" id="IPR001138">
    <property type="entry name" value="Zn2Cys6_DnaBD"/>
</dbReference>
<keyword evidence="6" id="KW-0539">Nucleus</keyword>
<evidence type="ECO:0000256" key="5">
    <source>
        <dbReference type="ARBA" id="ARBA00023163"/>
    </source>
</evidence>
<dbReference type="SUPFAM" id="SSF57701">
    <property type="entry name" value="Zn2/Cys6 DNA-binding domain"/>
    <property type="match status" value="1"/>
</dbReference>
<feature type="domain" description="Zn(2)-C6 fungal-type" evidence="8">
    <location>
        <begin position="44"/>
        <end position="74"/>
    </location>
</feature>
<dbReference type="Gene3D" id="4.10.240.10">
    <property type="entry name" value="Zn(2)-C6 fungal-type DNA-binding domain"/>
    <property type="match status" value="1"/>
</dbReference>
<evidence type="ECO:0000256" key="6">
    <source>
        <dbReference type="ARBA" id="ARBA00023242"/>
    </source>
</evidence>
<evidence type="ECO:0000256" key="2">
    <source>
        <dbReference type="ARBA" id="ARBA00022833"/>
    </source>
</evidence>
<dbReference type="Proteomes" id="UP000019375">
    <property type="component" value="Unassembled WGS sequence"/>
</dbReference>
<dbReference type="GO" id="GO:0005634">
    <property type="term" value="C:nucleus"/>
    <property type="evidence" value="ECO:0007669"/>
    <property type="project" value="TreeGrafter"/>
</dbReference>
<dbReference type="CDD" id="cd00067">
    <property type="entry name" value="GAL4"/>
    <property type="match status" value="1"/>
</dbReference>
<dbReference type="PRINTS" id="PR00755">
    <property type="entry name" value="AFLATOXINBRP"/>
</dbReference>
<accession>A0A8J2T996</accession>
<dbReference type="CDD" id="cd12148">
    <property type="entry name" value="fungal_TF_MHR"/>
    <property type="match status" value="1"/>
</dbReference>
<dbReference type="EMBL" id="HG316460">
    <property type="protein sequence ID" value="CDF90640.1"/>
    <property type="molecule type" value="Genomic_DNA"/>
</dbReference>
<evidence type="ECO:0000313" key="9">
    <source>
        <dbReference type="EMBL" id="CDF90640.1"/>
    </source>
</evidence>
<evidence type="ECO:0000256" key="7">
    <source>
        <dbReference type="SAM" id="MobiDB-lite"/>
    </source>
</evidence>
<dbReference type="PANTHER" id="PTHR31069:SF29">
    <property type="entry name" value="OLEATE-ACTIVATED TRANSCRIPTION FACTOR 1-RELATED"/>
    <property type="match status" value="1"/>
</dbReference>
<keyword evidence="4" id="KW-0238">DNA-binding</keyword>
<dbReference type="PROSITE" id="PS00463">
    <property type="entry name" value="ZN2_CY6_FUNGAL_1"/>
    <property type="match status" value="1"/>
</dbReference>
<evidence type="ECO:0000313" key="10">
    <source>
        <dbReference type="Proteomes" id="UP000019375"/>
    </source>
</evidence>
<sequence>MDPLKQTPNTGFFLGDLFPSGGSPSEVSNEIEANVKKRNRISFVCQACRKSKTKCDREKPRCGRCIQHGIACVYDVKRQRAPKNPSKDAKIARLEKEVDYWRRKAMTSMQAEVRPTMQALPEEKGQEGREDEEDIPGAPPLKASRPSTSSNYNDGADEVLINLYKSHPSMIRNGACKREVKPLSENYVITQDMYLSGLLTSIFADKHTTIPGLSTNASVSRLKDVLMGQGRPSSQVRKLDELTDNTADNGGPNNAAMAKVGFLLQSVFERHYLEDFCPRHGEYSDILKSFIKEMEDILPPYDVIQEYKVHFYRSVYPSVSFLDEKTFEDALQSTLFPDQLDPSKVVIRLGNSRLRHKLENLCILLLVLKLSYVSLQVVGKGSQILTFEQKENLERYPIGNDAIMLVQQVLAAENFFSRANENIIACLLYIWAFFVYSPEESDFFQEQPTDLIIGLAMMLAMSIGLHRDPSDFPHFRDSSLVDRSILNYRRKLWIATVTCVCAETSLKGRLPHSSSDLMRLFINIRAPNALQVYMQKVTRDACGPPSPQYLQNHENCFKRAQLALLILDLHKLTLTYNRSFTLGAIEELRAKIVKFLDENFPMQDFPTDPENGYHEFERYINSTALHMRIIGRLMILRSSMAIFLHLESLLTEGSKLLPYYRQYFNQICLDALNLITHFRAFFISTRKFKALPLGSFNIAKYIQLALPSTLLAVLAILMRIDLACNMLSQSENRSSGSTSIPSEKLDMMILLKNLLKSILEDVHKAASEHLRFSYFSVFKTLSLFDVIIAKIRKNELWTCVMKLQKLCEVDKPFLKSLNTNLSFLCLDPNNQESIVEKLKQKNYVTSFSSGELDAVYNGIKTIYTRLPQISTPWANESSPKVPLRTLFQTFEDNDNNAGFDRTASLAALDQNINLTAPPDEKIKTTNQEVVQDGTSNVVVSEEGGPTIAEEFPGSFGGLDIFDFLFGNEP</sequence>
<reference evidence="10" key="1">
    <citation type="journal article" date="2013" name="Genome Announc.">
        <title>Genome sequence of the food spoilage yeast Zygosaccharomyces bailii CLIB 213(T).</title>
        <authorList>
            <person name="Galeote V."/>
            <person name="Bigey F."/>
            <person name="Devillers H."/>
            <person name="Neuveglise C."/>
            <person name="Dequin S."/>
        </authorList>
    </citation>
    <scope>NUCLEOTIDE SEQUENCE [LARGE SCALE GENOMIC DNA]</scope>
    <source>
        <strain evidence="10">CLIB 213 / ATCC 58445 / CBS 680 / CCRC 21525 / NBRC 1098 / NCYC 1416 / NRRL Y-2227</strain>
    </source>
</reference>
<dbReference type="GO" id="GO:0000978">
    <property type="term" value="F:RNA polymerase II cis-regulatory region sequence-specific DNA binding"/>
    <property type="evidence" value="ECO:0007669"/>
    <property type="project" value="TreeGrafter"/>
</dbReference>
<protein>
    <submittedName>
        <fullName evidence="9">ZYBA0S07-05732g1_1</fullName>
    </submittedName>
</protein>
<evidence type="ECO:0000259" key="8">
    <source>
        <dbReference type="PROSITE" id="PS50048"/>
    </source>
</evidence>
<name>A0A8J2T996_ZYGB2</name>
<dbReference type="PROSITE" id="PS50048">
    <property type="entry name" value="ZN2_CY6_FUNGAL_2"/>
    <property type="match status" value="1"/>
</dbReference>
<dbReference type="GO" id="GO:0000981">
    <property type="term" value="F:DNA-binding transcription factor activity, RNA polymerase II-specific"/>
    <property type="evidence" value="ECO:0007669"/>
    <property type="project" value="InterPro"/>
</dbReference>
<dbReference type="AlphaFoldDB" id="A0A8J2T996"/>
<keyword evidence="5" id="KW-0804">Transcription</keyword>
<keyword evidence="1" id="KW-0479">Metal-binding</keyword>
<keyword evidence="3" id="KW-0805">Transcription regulation</keyword>